<evidence type="ECO:0000256" key="1">
    <source>
        <dbReference type="SAM" id="MobiDB-lite"/>
    </source>
</evidence>
<accession>A0A699XW50</accession>
<feature type="non-terminal residue" evidence="2">
    <location>
        <position position="64"/>
    </location>
</feature>
<gene>
    <name evidence="2" type="ORF">Tci_934167</name>
</gene>
<protein>
    <submittedName>
        <fullName evidence="2">Uncharacterized protein</fullName>
    </submittedName>
</protein>
<organism evidence="2">
    <name type="scientific">Tanacetum cinerariifolium</name>
    <name type="common">Dalmatian daisy</name>
    <name type="synonym">Chrysanthemum cinerariifolium</name>
    <dbReference type="NCBI Taxonomy" id="118510"/>
    <lineage>
        <taxon>Eukaryota</taxon>
        <taxon>Viridiplantae</taxon>
        <taxon>Streptophyta</taxon>
        <taxon>Embryophyta</taxon>
        <taxon>Tracheophyta</taxon>
        <taxon>Spermatophyta</taxon>
        <taxon>Magnoliopsida</taxon>
        <taxon>eudicotyledons</taxon>
        <taxon>Gunneridae</taxon>
        <taxon>Pentapetalae</taxon>
        <taxon>asterids</taxon>
        <taxon>campanulids</taxon>
        <taxon>Asterales</taxon>
        <taxon>Asteraceae</taxon>
        <taxon>Asteroideae</taxon>
        <taxon>Anthemideae</taxon>
        <taxon>Anthemidinae</taxon>
        <taxon>Tanacetum</taxon>
    </lineage>
</organism>
<name>A0A699XW50_TANCI</name>
<evidence type="ECO:0000313" key="2">
    <source>
        <dbReference type="EMBL" id="GFD62198.1"/>
    </source>
</evidence>
<reference evidence="2" key="1">
    <citation type="journal article" date="2019" name="Sci. Rep.">
        <title>Draft genome of Tanacetum cinerariifolium, the natural source of mosquito coil.</title>
        <authorList>
            <person name="Yamashiro T."/>
            <person name="Shiraishi A."/>
            <person name="Satake H."/>
            <person name="Nakayama K."/>
        </authorList>
    </citation>
    <scope>NUCLEOTIDE SEQUENCE</scope>
</reference>
<proteinExistence type="predicted"/>
<sequence length="64" mass="7175">TINEYYEMPMDPLDPYVQLVMGAPPSHDYIPGPEAPPSPDYIPGLEYPEYLPPADDMLPAEEQP</sequence>
<comment type="caution">
    <text evidence="2">The sequence shown here is derived from an EMBL/GenBank/DDBJ whole genome shotgun (WGS) entry which is preliminary data.</text>
</comment>
<feature type="non-terminal residue" evidence="2">
    <location>
        <position position="1"/>
    </location>
</feature>
<dbReference type="AlphaFoldDB" id="A0A699XW50"/>
<feature type="region of interest" description="Disordered" evidence="1">
    <location>
        <begin position="27"/>
        <end position="64"/>
    </location>
</feature>
<dbReference type="EMBL" id="BKCJ011916393">
    <property type="protein sequence ID" value="GFD62198.1"/>
    <property type="molecule type" value="Genomic_DNA"/>
</dbReference>